<evidence type="ECO:0000313" key="4">
    <source>
        <dbReference type="Proteomes" id="UP000265742"/>
    </source>
</evidence>
<dbReference type="EMBL" id="QXTG01000002">
    <property type="protein sequence ID" value="RIX28542.1"/>
    <property type="molecule type" value="Genomic_DNA"/>
</dbReference>
<organism evidence="3 4">
    <name type="scientific">Amnibacterium setariae</name>
    <dbReference type="NCBI Taxonomy" id="2306585"/>
    <lineage>
        <taxon>Bacteria</taxon>
        <taxon>Bacillati</taxon>
        <taxon>Actinomycetota</taxon>
        <taxon>Actinomycetes</taxon>
        <taxon>Micrococcales</taxon>
        <taxon>Microbacteriaceae</taxon>
        <taxon>Amnibacterium</taxon>
    </lineage>
</organism>
<protein>
    <submittedName>
        <fullName evidence="3">DUF4397 domain-containing protein</fullName>
    </submittedName>
</protein>
<feature type="signal peptide" evidence="1">
    <location>
        <begin position="1"/>
        <end position="26"/>
    </location>
</feature>
<evidence type="ECO:0000259" key="2">
    <source>
        <dbReference type="Pfam" id="PF14344"/>
    </source>
</evidence>
<keyword evidence="1" id="KW-0732">Signal</keyword>
<dbReference type="Pfam" id="PF14344">
    <property type="entry name" value="DUF4397"/>
    <property type="match status" value="1"/>
</dbReference>
<evidence type="ECO:0000256" key="1">
    <source>
        <dbReference type="SAM" id="SignalP"/>
    </source>
</evidence>
<dbReference type="InterPro" id="IPR025510">
    <property type="entry name" value="DUF4397"/>
</dbReference>
<feature type="chain" id="PRO_5017212722" evidence="1">
    <location>
        <begin position="27"/>
        <end position="229"/>
    </location>
</feature>
<gene>
    <name evidence="3" type="ORF">D1781_14085</name>
</gene>
<keyword evidence="4" id="KW-1185">Reference proteome</keyword>
<feature type="domain" description="DUF4397" evidence="2">
    <location>
        <begin position="37"/>
        <end position="152"/>
    </location>
</feature>
<proteinExistence type="predicted"/>
<dbReference type="AlphaFoldDB" id="A0A3A1TWF5"/>
<reference evidence="4" key="1">
    <citation type="submission" date="2018-09" db="EMBL/GenBank/DDBJ databases">
        <authorList>
            <person name="Kim I."/>
        </authorList>
    </citation>
    <scope>NUCLEOTIDE SEQUENCE [LARGE SCALE GENOMIC DNA]</scope>
    <source>
        <strain evidence="4">DD4a</strain>
    </source>
</reference>
<name>A0A3A1TWF5_9MICO</name>
<dbReference type="Proteomes" id="UP000265742">
    <property type="component" value="Unassembled WGS sequence"/>
</dbReference>
<dbReference type="OrthoDB" id="5800709at2"/>
<evidence type="ECO:0000313" key="3">
    <source>
        <dbReference type="EMBL" id="RIX28542.1"/>
    </source>
</evidence>
<comment type="caution">
    <text evidence="3">The sequence shown here is derived from an EMBL/GenBank/DDBJ whole genome shotgun (WGS) entry which is preliminary data.</text>
</comment>
<accession>A0A3A1TWF5</accession>
<sequence>MVRKALISGIAAAALLTVGLAAPAQAAPAHRPAPTTKLSVLHAVPNTPVDVYLNHKRVLNDFKPGTLAGPLTVKAGTYTVRITAATAKNDKHPIIGPKKIKLHAHRNYTVAAHLTASGKPTATLYLNTLKKTPKGDGRLIVRHIAAAPAVDVFANGTASMKNLRNPKQSKANVPAGTYSIAVALAGTTKPVIGPADVKVKRYTDTIVYAWGSAAQGNLTVAVQTVKTNR</sequence>